<reference evidence="2" key="4">
    <citation type="journal article" date="2019" name="Int. J. Syst. Evol. Microbiol.">
        <title>Streptococcus chenjunshii sp. nov. isolated from feces of Tibetan antelopes.</title>
        <authorList>
            <person name="Tian Z."/>
            <person name="Lu S."/>
            <person name="Jin D."/>
            <person name="Yang J."/>
            <person name="Pu J."/>
            <person name="Lai X.H."/>
            <person name="Bai X.N."/>
            <person name="Wu X.M."/>
            <person name="Li J."/>
            <person name="Wang S."/>
            <person name="Xu J."/>
        </authorList>
    </citation>
    <scope>NUCLEOTIDE SEQUENCE</scope>
    <source>
        <strain evidence="2">Z15</strain>
    </source>
</reference>
<dbReference type="OrthoDB" id="2571246at2"/>
<dbReference type="Gene3D" id="3.20.20.70">
    <property type="entry name" value="Aldolase class I"/>
    <property type="match status" value="1"/>
</dbReference>
<evidence type="ECO:0000256" key="1">
    <source>
        <dbReference type="ARBA" id="ARBA00023235"/>
    </source>
</evidence>
<keyword evidence="7" id="KW-1185">Reference proteome</keyword>
<organism evidence="4 6">
    <name type="scientific">Streptococcus chenjunshii</name>
    <dbReference type="NCBI Taxonomy" id="2173853"/>
    <lineage>
        <taxon>Bacteria</taxon>
        <taxon>Bacillati</taxon>
        <taxon>Bacillota</taxon>
        <taxon>Bacilli</taxon>
        <taxon>Lactobacillales</taxon>
        <taxon>Streptococcaceae</taxon>
        <taxon>Streptococcus</taxon>
    </lineage>
</organism>
<accession>A0A346N9Y6</accession>
<dbReference type="GO" id="GO:0004807">
    <property type="term" value="F:triose-phosphate isomerase activity"/>
    <property type="evidence" value="ECO:0007669"/>
    <property type="project" value="UniProtKB-EC"/>
</dbReference>
<dbReference type="InterPro" id="IPR035990">
    <property type="entry name" value="TIM_sf"/>
</dbReference>
<name>A0A372KPE1_9STRE</name>
<accession>A0A372KPE1</accession>
<dbReference type="AlphaFoldDB" id="A0A372KPE1"/>
<dbReference type="InterPro" id="IPR000652">
    <property type="entry name" value="Triosephosphate_isomerase"/>
</dbReference>
<protein>
    <submittedName>
        <fullName evidence="4">Triose-phosphate isomerase</fullName>
        <ecNumber evidence="4">5.3.1.1</ecNumber>
    </submittedName>
</protein>
<dbReference type="EC" id="5.3.1.1" evidence="4"/>
<dbReference type="RefSeq" id="WP_116877556.1">
    <property type="nucleotide sequence ID" value="NZ_CP031733.1"/>
</dbReference>
<proteinExistence type="predicted"/>
<evidence type="ECO:0000313" key="5">
    <source>
        <dbReference type="Proteomes" id="UP000246115"/>
    </source>
</evidence>
<dbReference type="NCBIfam" id="NF003302">
    <property type="entry name" value="PRK04302.1"/>
    <property type="match status" value="1"/>
</dbReference>
<evidence type="ECO:0000313" key="6">
    <source>
        <dbReference type="Proteomes" id="UP000262901"/>
    </source>
</evidence>
<dbReference type="EMBL" id="QVQY01000007">
    <property type="protein sequence ID" value="RFU51342.1"/>
    <property type="molecule type" value="Genomic_DNA"/>
</dbReference>
<evidence type="ECO:0000313" key="3">
    <source>
        <dbReference type="EMBL" id="RFU51342.1"/>
    </source>
</evidence>
<keyword evidence="1 4" id="KW-0413">Isomerase</keyword>
<reference evidence="4 6" key="2">
    <citation type="submission" date="2018-08" db="EMBL/GenBank/DDBJ databases">
        <title>Draft genome of Streptococcus sp. nov. Z1.</title>
        <authorList>
            <person name="Tian Z."/>
        </authorList>
    </citation>
    <scope>NUCLEOTIDE SEQUENCE [LARGE SCALE GENOMIC DNA]</scope>
    <source>
        <strain evidence="4">Z1</strain>
        <strain evidence="6">Z1(2018)</strain>
    </source>
</reference>
<dbReference type="Proteomes" id="UP000262901">
    <property type="component" value="Unassembled WGS sequence"/>
</dbReference>
<dbReference type="InterPro" id="IPR013785">
    <property type="entry name" value="Aldolase_TIM"/>
</dbReference>
<dbReference type="Proteomes" id="UP000264056">
    <property type="component" value="Unassembled WGS sequence"/>
</dbReference>
<reference evidence="3 7" key="1">
    <citation type="submission" date="2018-08" db="EMBL/GenBank/DDBJ databases">
        <title>Draft genome of Streptococcus sp .nov. Z2.</title>
        <authorList>
            <person name="Tian Z."/>
        </authorList>
    </citation>
    <scope>NUCLEOTIDE SEQUENCE [LARGE SCALE GENOMIC DNA]</scope>
    <source>
        <strain evidence="3 7">Z2</strain>
    </source>
</reference>
<evidence type="ECO:0000313" key="2">
    <source>
        <dbReference type="EMBL" id="AXQ77831.1"/>
    </source>
</evidence>
<dbReference type="Pfam" id="PF00121">
    <property type="entry name" value="TIM"/>
    <property type="match status" value="1"/>
</dbReference>
<dbReference type="EMBL" id="CP031733">
    <property type="protein sequence ID" value="AXQ77831.1"/>
    <property type="molecule type" value="Genomic_DNA"/>
</dbReference>
<dbReference type="Proteomes" id="UP000246115">
    <property type="component" value="Chromosome"/>
</dbReference>
<dbReference type="PROSITE" id="PS51440">
    <property type="entry name" value="TIM_2"/>
    <property type="match status" value="1"/>
</dbReference>
<dbReference type="SUPFAM" id="SSF51351">
    <property type="entry name" value="Triosephosphate isomerase (TIM)"/>
    <property type="match status" value="1"/>
</dbReference>
<gene>
    <name evidence="2" type="ORF">DDV21_001470</name>
    <name evidence="3" type="ORF">DDV22_04125</name>
    <name evidence="4" type="ORF">DDV23_02625</name>
</gene>
<evidence type="ECO:0000313" key="7">
    <source>
        <dbReference type="Proteomes" id="UP000264056"/>
    </source>
</evidence>
<evidence type="ECO:0000313" key="4">
    <source>
        <dbReference type="EMBL" id="RFU53784.1"/>
    </source>
</evidence>
<reference evidence="5" key="3">
    <citation type="submission" date="2018-08" db="EMBL/GenBank/DDBJ databases">
        <title>Streptococcus chenjunshii sp. nov., isolated from stools sample of the Tibetan antelope in the Qinghai-Tibet plateau, China.</title>
        <authorList>
            <person name="Tian Z."/>
        </authorList>
    </citation>
    <scope>NUCLEOTIDE SEQUENCE [LARGE SCALE GENOMIC DNA]</scope>
    <source>
        <strain evidence="5">Z15</strain>
    </source>
</reference>
<dbReference type="EMBL" id="QVQZ01000003">
    <property type="protein sequence ID" value="RFU53784.1"/>
    <property type="molecule type" value="Genomic_DNA"/>
</dbReference>
<sequence length="234" mass="24604">MGKRSVQAPFFMFNPKSYLYGEDLAAMAQTAEKAAAARPEVTVFITCPFADLARTASLTDKVIVSAQHIDGISPGRGMGHVLPEAVKAAGAEATFLNHAERPLTFEEIIKAMERADELDMLTIVCANSLKEARAIATLEPDIILCEPTELIGTGNTSDVSYIAATNDAIKAVSPKTLIMQAAGISSAQDVFDVIKLGADGTGCTSGITEALDPKQMLADMVAAADEAGHSERSS</sequence>
<dbReference type="KEGG" id="schj:DDV21_001470"/>